<feature type="binding site" evidence="5">
    <location>
        <begin position="266"/>
        <end position="270"/>
    </location>
    <ligand>
        <name>FMN</name>
        <dbReference type="ChEBI" id="CHEBI:58210"/>
    </ligand>
</feature>
<feature type="binding site" evidence="5">
    <location>
        <position position="162"/>
    </location>
    <ligand>
        <name>FMN</name>
        <dbReference type="ChEBI" id="CHEBI:58210"/>
    </ligand>
</feature>
<evidence type="ECO:0000256" key="5">
    <source>
        <dbReference type="PIRSR" id="PIRSR000138-2"/>
    </source>
</evidence>
<dbReference type="InterPro" id="IPR008259">
    <property type="entry name" value="FMN_hydac_DH_AS"/>
</dbReference>
<name>A0A167JHC0_METRR</name>
<dbReference type="PANTHER" id="PTHR10578">
    <property type="entry name" value="S -2-HYDROXY-ACID OXIDASE-RELATED"/>
    <property type="match status" value="1"/>
</dbReference>
<accession>A0A5C6G705</accession>
<keyword evidence="9" id="KW-1185">Reference proteome</keyword>
<dbReference type="InterPro" id="IPR000262">
    <property type="entry name" value="FMN-dep_DH"/>
</dbReference>
<evidence type="ECO:0000256" key="2">
    <source>
        <dbReference type="ARBA" id="ARBA00023002"/>
    </source>
</evidence>
<dbReference type="EMBL" id="AZHC01000002">
    <property type="protein sequence ID" value="OAA50262.1"/>
    <property type="molecule type" value="Genomic_DNA"/>
</dbReference>
<organism evidence="7 9">
    <name type="scientific">Metarhizium rileyi (strain RCEF 4871)</name>
    <name type="common">Nomuraea rileyi</name>
    <dbReference type="NCBI Taxonomy" id="1649241"/>
    <lineage>
        <taxon>Eukaryota</taxon>
        <taxon>Fungi</taxon>
        <taxon>Dikarya</taxon>
        <taxon>Ascomycota</taxon>
        <taxon>Pezizomycotina</taxon>
        <taxon>Sordariomycetes</taxon>
        <taxon>Hypocreomycetidae</taxon>
        <taxon>Hypocreales</taxon>
        <taxon>Clavicipitaceae</taxon>
        <taxon>Metarhizium</taxon>
    </lineage>
</organism>
<dbReference type="PIRSF" id="PIRSF000138">
    <property type="entry name" value="Al-hdrx_acd_dh"/>
    <property type="match status" value="1"/>
</dbReference>
<evidence type="ECO:0000256" key="1">
    <source>
        <dbReference type="ARBA" id="ARBA00001917"/>
    </source>
</evidence>
<feature type="binding site" evidence="5">
    <location>
        <position position="135"/>
    </location>
    <ligand>
        <name>glyoxylate</name>
        <dbReference type="ChEBI" id="CHEBI:36655"/>
    </ligand>
</feature>
<evidence type="ECO:0000256" key="3">
    <source>
        <dbReference type="ARBA" id="ARBA00024042"/>
    </source>
</evidence>
<dbReference type="PROSITE" id="PS51349">
    <property type="entry name" value="FMN_HYDROXY_ACID_DH_2"/>
    <property type="match status" value="1"/>
</dbReference>
<dbReference type="EMBL" id="SBHS01000020">
    <property type="protein sequence ID" value="TWU73119.1"/>
    <property type="molecule type" value="Genomic_DNA"/>
</dbReference>
<evidence type="ECO:0000313" key="7">
    <source>
        <dbReference type="EMBL" id="OAA50262.1"/>
    </source>
</evidence>
<feature type="domain" description="FMN hydroxy acid dehydrogenase" evidence="6">
    <location>
        <begin position="1"/>
        <end position="339"/>
    </location>
</feature>
<sequence>MTTSVVGLPDFEYIARKYLPVDKYTYYRNGAAGEYSYRNNLEVFHRYRLRPRVLEDVSNIEASLPTTILGHNFSAPFFISPCAKGEYGHKDAEVNFVKGAAAGKILYMPAQYASLTIEQIAEAKTEGQVLFQQVYLDASNDTDTKELFARIEKSGAKAIVFTVDSAADGNRHRAARHNQGSADSSYSAFTWDYYDKISKETSLPIIIKGIMTFEDAQKAVEHNAKAIILSNHGGRQLDGAPSSLEVALEIYKNAPDVFKQTEVLADGGIRYGADALMLLALGVKAVGLGRPFMYANIFGQQGIERAIEIMKHEIAIDAGNLGVADLKQINPSYVDWTPNGWTM</sequence>
<dbReference type="Proteomes" id="UP000243498">
    <property type="component" value="Unassembled WGS sequence"/>
</dbReference>
<keyword evidence="2" id="KW-0560">Oxidoreductase</keyword>
<feature type="binding site" evidence="5">
    <location>
        <position position="171"/>
    </location>
    <ligand>
        <name>glyoxylate</name>
        <dbReference type="ChEBI" id="CHEBI:36655"/>
    </ligand>
</feature>
<dbReference type="PROSITE" id="PS00557">
    <property type="entry name" value="FMN_HYDROXY_ACID_DH_1"/>
    <property type="match status" value="1"/>
</dbReference>
<proteinExistence type="inferred from homology"/>
<evidence type="ECO:0000313" key="8">
    <source>
        <dbReference type="EMBL" id="TWU73119.1"/>
    </source>
</evidence>
<dbReference type="SUPFAM" id="SSF51395">
    <property type="entry name" value="FMN-linked oxidoreductases"/>
    <property type="match status" value="1"/>
</dbReference>
<feature type="binding site" evidence="5">
    <location>
        <position position="132"/>
    </location>
    <ligand>
        <name>glyoxylate</name>
        <dbReference type="ChEBI" id="CHEBI:36655"/>
    </ligand>
</feature>
<evidence type="ECO:0000313" key="9">
    <source>
        <dbReference type="Proteomes" id="UP000243498"/>
    </source>
</evidence>
<feature type="binding site" evidence="5">
    <location>
        <begin position="81"/>
        <end position="83"/>
    </location>
    <ligand>
        <name>FMN</name>
        <dbReference type="ChEBI" id="CHEBI:58210"/>
    </ligand>
</feature>
<dbReference type="AlphaFoldDB" id="A0A167JHC0"/>
<reference evidence="10" key="2">
    <citation type="submission" date="2018-12" db="EMBL/GenBank/DDBJ databases">
        <title>The complete genome of Metarhizium rileyi, a key fungal pathogen of Lepidoptera.</title>
        <authorList>
            <person name="Binneck E."/>
            <person name="Lastra C.C.L."/>
            <person name="Sosa-Gomez D.R."/>
        </authorList>
    </citation>
    <scope>NUCLEOTIDE SEQUENCE [LARGE SCALE GENOMIC DNA]</scope>
    <source>
        <strain evidence="10">Cep018-CH2</strain>
    </source>
</reference>
<feature type="binding site" evidence="5">
    <location>
        <position position="26"/>
    </location>
    <ligand>
        <name>glyoxylate</name>
        <dbReference type="ChEBI" id="CHEBI:36655"/>
    </ligand>
</feature>
<dbReference type="GO" id="GO:0016491">
    <property type="term" value="F:oxidoreductase activity"/>
    <property type="evidence" value="ECO:0007669"/>
    <property type="project" value="UniProtKB-KW"/>
</dbReference>
<feature type="active site" description="Proton acceptor" evidence="4">
    <location>
        <position position="232"/>
    </location>
</feature>
<dbReference type="PANTHER" id="PTHR10578:SF140">
    <property type="entry name" value="FMN HYDROXY ACID DEHYDROGENASE DOMAIN-CONTAINING PROTEIN"/>
    <property type="match status" value="1"/>
</dbReference>
<comment type="cofactor">
    <cofactor evidence="1">
        <name>FMN</name>
        <dbReference type="ChEBI" id="CHEBI:58210"/>
    </cofactor>
</comment>
<keyword evidence="5" id="KW-0288">FMN</keyword>
<keyword evidence="5" id="KW-0285">Flavoprotein</keyword>
<evidence type="ECO:0000259" key="6">
    <source>
        <dbReference type="PROSITE" id="PS51349"/>
    </source>
</evidence>
<reference evidence="7 9" key="1">
    <citation type="journal article" date="2016" name="Genome Biol. Evol.">
        <title>Divergent and convergent evolution of fungal pathogenicity.</title>
        <authorList>
            <person name="Shang Y."/>
            <person name="Xiao G."/>
            <person name="Zheng P."/>
            <person name="Cen K."/>
            <person name="Zhan S."/>
            <person name="Wang C."/>
        </authorList>
    </citation>
    <scope>NUCLEOTIDE SEQUENCE [LARGE SCALE GENOMIC DNA]</scope>
    <source>
        <strain evidence="7 9">RCEF 4871</strain>
    </source>
</reference>
<feature type="binding site" evidence="5">
    <location>
        <position position="230"/>
    </location>
    <ligand>
        <name>FMN</name>
        <dbReference type="ChEBI" id="CHEBI:58210"/>
    </ligand>
</feature>
<dbReference type="InterPro" id="IPR037396">
    <property type="entry name" value="FMN_HAD"/>
</dbReference>
<accession>A0A167JHC0</accession>
<feature type="binding site" evidence="5">
    <location>
        <position position="208"/>
    </location>
    <ligand>
        <name>FMN</name>
        <dbReference type="ChEBI" id="CHEBI:58210"/>
    </ligand>
</feature>
<dbReference type="Proteomes" id="UP000317257">
    <property type="component" value="Unassembled WGS sequence"/>
</dbReference>
<dbReference type="Gene3D" id="3.20.20.70">
    <property type="entry name" value="Aldolase class I"/>
    <property type="match status" value="2"/>
</dbReference>
<dbReference type="InterPro" id="IPR012133">
    <property type="entry name" value="Alpha-hydoxy_acid_DH_FMN"/>
</dbReference>
<dbReference type="GO" id="GO:0010181">
    <property type="term" value="F:FMN binding"/>
    <property type="evidence" value="ECO:0007669"/>
    <property type="project" value="InterPro"/>
</dbReference>
<evidence type="ECO:0000313" key="10">
    <source>
        <dbReference type="Proteomes" id="UP000317257"/>
    </source>
</evidence>
<comment type="caution">
    <text evidence="7">The sequence shown here is derived from an EMBL/GenBank/DDBJ whole genome shotgun (WGS) entry which is preliminary data.</text>
</comment>
<dbReference type="STRING" id="1081105.A0A167JHC0"/>
<feature type="binding site" evidence="5">
    <location>
        <position position="235"/>
    </location>
    <ligand>
        <name>glyoxylate</name>
        <dbReference type="ChEBI" id="CHEBI:36655"/>
    </ligand>
</feature>
<comment type="similarity">
    <text evidence="3">Belongs to the FMN-dependent alpha-hydroxy acid dehydrogenase family.</text>
</comment>
<protein>
    <submittedName>
        <fullName evidence="7">Alpha-hydroxy acid dehydrogenase, FMN-dependent</fullName>
    </submittedName>
</protein>
<dbReference type="OrthoDB" id="1925334at2759"/>
<feature type="binding site" evidence="5">
    <location>
        <position position="232"/>
    </location>
    <ligand>
        <name>glyoxylate</name>
        <dbReference type="ChEBI" id="CHEBI:36655"/>
    </ligand>
</feature>
<gene>
    <name evidence="8" type="ORF">ED733_000558</name>
    <name evidence="7" type="ORF">NOR_00712</name>
</gene>
<reference evidence="8" key="3">
    <citation type="journal article" date="2019" name="Microbiol. Resour. Announc.">
        <title>Genome Sequence of Metarhizium rileyi, a Microbial Control Agent for Lepidoptera.</title>
        <authorList>
            <person name="Binneck E."/>
            <person name="Lastra C.C.L."/>
            <person name="Sosa-Gomez D.R."/>
        </authorList>
    </citation>
    <scope>NUCLEOTIDE SEQUENCE</scope>
    <source>
        <strain evidence="8">Cep018-CH2</strain>
    </source>
</reference>
<dbReference type="InterPro" id="IPR013785">
    <property type="entry name" value="Aldolase_TIM"/>
</dbReference>
<evidence type="ECO:0000256" key="4">
    <source>
        <dbReference type="PIRSR" id="PIRSR000138-1"/>
    </source>
</evidence>
<dbReference type="Pfam" id="PF01070">
    <property type="entry name" value="FMN_dh"/>
    <property type="match status" value="2"/>
</dbReference>
<feature type="binding site" evidence="5">
    <location>
        <begin position="289"/>
        <end position="290"/>
    </location>
    <ligand>
        <name>FMN</name>
        <dbReference type="ChEBI" id="CHEBI:58210"/>
    </ligand>
</feature>
<dbReference type="OMA" id="TYITWDY"/>